<name>A0ABS2RE39_9ACTN</name>
<keyword evidence="1" id="KW-0472">Membrane</keyword>
<keyword evidence="3" id="KW-1185">Reference proteome</keyword>
<feature type="transmembrane region" description="Helical" evidence="1">
    <location>
        <begin position="66"/>
        <end position="87"/>
    </location>
</feature>
<comment type="caution">
    <text evidence="2">The sequence shown here is derived from an EMBL/GenBank/DDBJ whole genome shotgun (WGS) entry which is preliminary data.</text>
</comment>
<organism evidence="2 3">
    <name type="scientific">Microlunatus panaciterrae</name>
    <dbReference type="NCBI Taxonomy" id="400768"/>
    <lineage>
        <taxon>Bacteria</taxon>
        <taxon>Bacillati</taxon>
        <taxon>Actinomycetota</taxon>
        <taxon>Actinomycetes</taxon>
        <taxon>Propionibacteriales</taxon>
        <taxon>Propionibacteriaceae</taxon>
        <taxon>Microlunatus</taxon>
    </lineage>
</organism>
<keyword evidence="1" id="KW-0812">Transmembrane</keyword>
<keyword evidence="1" id="KW-1133">Transmembrane helix</keyword>
<dbReference type="EMBL" id="JAFBCF010000001">
    <property type="protein sequence ID" value="MBM7797207.1"/>
    <property type="molecule type" value="Genomic_DNA"/>
</dbReference>
<sequence>MMRYLLLLIPLAVAVAFGYLMNRVRDRQARATALAALGLSLTVGPVGFVMLFLVGETATDPGGWLALGLIVAWLVPTVVLCGIAYLWPNIAVPVLAVSMLPALALGVWGLVDFHGLGSWEDRTGPVVLIAVIVPAVAMALLGLSRLTVAGAMMVAVSVLPIVLPAIGAGAEAGRALTIGTLDLPILISGLLYLWAGHLTKGADSPLNGLRRKPHLFTGHRTRHAPA</sequence>
<reference evidence="2 3" key="1">
    <citation type="submission" date="2021-01" db="EMBL/GenBank/DDBJ databases">
        <title>Sequencing the genomes of 1000 actinobacteria strains.</title>
        <authorList>
            <person name="Klenk H.-P."/>
        </authorList>
    </citation>
    <scope>NUCLEOTIDE SEQUENCE [LARGE SCALE GENOMIC DNA]</scope>
    <source>
        <strain evidence="2 3">DSM 18662</strain>
    </source>
</reference>
<protein>
    <submittedName>
        <fullName evidence="2">Uncharacterized protein</fullName>
    </submittedName>
</protein>
<evidence type="ECO:0000313" key="3">
    <source>
        <dbReference type="Proteomes" id="UP000704762"/>
    </source>
</evidence>
<evidence type="ECO:0000313" key="2">
    <source>
        <dbReference type="EMBL" id="MBM7797207.1"/>
    </source>
</evidence>
<feature type="transmembrane region" description="Helical" evidence="1">
    <location>
        <begin position="93"/>
        <end position="111"/>
    </location>
</feature>
<feature type="transmembrane region" description="Helical" evidence="1">
    <location>
        <begin position="34"/>
        <end position="54"/>
    </location>
</feature>
<evidence type="ECO:0000256" key="1">
    <source>
        <dbReference type="SAM" id="Phobius"/>
    </source>
</evidence>
<feature type="transmembrane region" description="Helical" evidence="1">
    <location>
        <begin position="175"/>
        <end position="195"/>
    </location>
</feature>
<dbReference type="RefSeq" id="WP_204915929.1">
    <property type="nucleotide sequence ID" value="NZ_BAAAQP010000003.1"/>
</dbReference>
<feature type="transmembrane region" description="Helical" evidence="1">
    <location>
        <begin position="149"/>
        <end position="168"/>
    </location>
</feature>
<gene>
    <name evidence="2" type="ORF">JOE57_000128</name>
</gene>
<dbReference type="Proteomes" id="UP000704762">
    <property type="component" value="Unassembled WGS sequence"/>
</dbReference>
<accession>A0ABS2RE39</accession>
<feature type="transmembrane region" description="Helical" evidence="1">
    <location>
        <begin position="123"/>
        <end position="143"/>
    </location>
</feature>
<proteinExistence type="predicted"/>